<keyword evidence="1 2" id="KW-0436">Ligase</keyword>
<dbReference type="eggNOG" id="COG4365">
    <property type="taxonomic scope" value="Bacteria"/>
</dbReference>
<dbReference type="EMBL" id="CP003349">
    <property type="protein sequence ID" value="AFD07904.1"/>
    <property type="molecule type" value="Genomic_DNA"/>
</dbReference>
<dbReference type="HAMAP" id="MF_01867">
    <property type="entry name" value="BshC"/>
    <property type="match status" value="1"/>
</dbReference>
<dbReference type="Proteomes" id="UP000007590">
    <property type="component" value="Chromosome"/>
</dbReference>
<gene>
    <name evidence="2" type="primary">bshC</name>
    <name evidence="5" type="ordered locus">Solca_2881</name>
</gene>
<dbReference type="KEGG" id="scn:Solca_2881"/>
<proteinExistence type="inferred from homology"/>
<dbReference type="NCBIfam" id="TIGR03998">
    <property type="entry name" value="thiol_BshC"/>
    <property type="match status" value="1"/>
</dbReference>
<name>H8KWB2_SOLCM</name>
<evidence type="ECO:0000313" key="5">
    <source>
        <dbReference type="EMBL" id="AFD07904.1"/>
    </source>
</evidence>
<dbReference type="InterPro" id="IPR055398">
    <property type="entry name" value="Rossmann-like_BshC"/>
</dbReference>
<evidence type="ECO:0000313" key="6">
    <source>
        <dbReference type="Proteomes" id="UP000007590"/>
    </source>
</evidence>
<protein>
    <recommendedName>
        <fullName evidence="2">Putative cysteine ligase BshC</fullName>
        <ecNumber evidence="2">6.-.-.-</ecNumber>
    </recommendedName>
</protein>
<dbReference type="AlphaFoldDB" id="H8KWB2"/>
<evidence type="ECO:0000256" key="2">
    <source>
        <dbReference type="HAMAP-Rule" id="MF_01867"/>
    </source>
</evidence>
<feature type="domain" description="Bacillithiol biosynthesis BshC N-terminal Rossmann-like" evidence="3">
    <location>
        <begin position="1"/>
        <end position="370"/>
    </location>
</feature>
<dbReference type="Pfam" id="PF10079">
    <property type="entry name" value="Rossmann-like_BshC"/>
    <property type="match status" value="1"/>
</dbReference>
<dbReference type="InterPro" id="IPR055399">
    <property type="entry name" value="CC_BshC"/>
</dbReference>
<dbReference type="PIRSF" id="PIRSF012535">
    <property type="entry name" value="UCP012535"/>
    <property type="match status" value="1"/>
</dbReference>
<accession>H8KWB2</accession>
<feature type="domain" description="Bacillithiol biosynthesis BshC C-terminal coiled-coil" evidence="4">
    <location>
        <begin position="372"/>
        <end position="526"/>
    </location>
</feature>
<dbReference type="GO" id="GO:0016874">
    <property type="term" value="F:ligase activity"/>
    <property type="evidence" value="ECO:0007669"/>
    <property type="project" value="UniProtKB-UniRule"/>
</dbReference>
<keyword evidence="6" id="KW-1185">Reference proteome</keyword>
<organism evidence="5 6">
    <name type="scientific">Solitalea canadensis (strain ATCC 29591 / DSM 3403 / JCM 21819 / LMG 8368 / NBRC 15130 / NCIMB 12057 / USAM 9D)</name>
    <name type="common">Flexibacter canadensis</name>
    <dbReference type="NCBI Taxonomy" id="929556"/>
    <lineage>
        <taxon>Bacteria</taxon>
        <taxon>Pseudomonadati</taxon>
        <taxon>Bacteroidota</taxon>
        <taxon>Sphingobacteriia</taxon>
        <taxon>Sphingobacteriales</taxon>
        <taxon>Sphingobacteriaceae</taxon>
        <taxon>Solitalea</taxon>
    </lineage>
</organism>
<sequence>MDCTQINYSTTGFFSKTLTDYLSNSPALSKFYKYQPHITSFQQVIADRTKSPINRKVLVDMLKLQYQSLGSGIWTENIDALLNANTYTVTTGHQLCLGTGPLYFIYKIITTINLAKEIEMANTGIKVVPVYWMATEDHDFEEINHFSIFSKKLTWELEAKGATGRLSTETLSSVYDELKTILGDSEQGQKLASLFEKSYLKHGNLADATRAFVHELFGEYGLVVIDADNRELKREFASVMKKDITEQHSFKLVNETIKQLEEVGANVQVKPREINFFYLDDQLRERIVFENGKYTVLNTNINFTQEELEGEIDNHPEKFSPNVIMRPLYEECILPNLAYIGGGAEVNYWMELKSTFDFYKIFFPVLVLRNSALVVDEASKKKLQHLNLDAKNLFTDTNKLVDFFVKQQSTNELNLDVEVQKIEKAFTQIALKAQNIDPTLLGSVEAEKTKFFNSLKGLESKLSKAEKKKFEQQTNQIVKVKEKLFPNGSLQERSDNFMPFYLKQGNCFIDMLHQKFDPLEFKFSIFE</sequence>
<evidence type="ECO:0000259" key="4">
    <source>
        <dbReference type="Pfam" id="PF24850"/>
    </source>
</evidence>
<comment type="similarity">
    <text evidence="2">Belongs to the BshC family.</text>
</comment>
<evidence type="ECO:0000259" key="3">
    <source>
        <dbReference type="Pfam" id="PF10079"/>
    </source>
</evidence>
<dbReference type="InterPro" id="IPR011199">
    <property type="entry name" value="Bacillithiol_biosynth_BshC"/>
</dbReference>
<dbReference type="RefSeq" id="WP_014681131.1">
    <property type="nucleotide sequence ID" value="NC_017770.1"/>
</dbReference>
<dbReference type="EC" id="6.-.-.-" evidence="2"/>
<evidence type="ECO:0000256" key="1">
    <source>
        <dbReference type="ARBA" id="ARBA00022598"/>
    </source>
</evidence>
<dbReference type="OrthoDB" id="9765151at2"/>
<reference evidence="5" key="1">
    <citation type="submission" date="2012-02" db="EMBL/GenBank/DDBJ databases">
        <title>The complete genome of Solitalea canadensis DSM 3403.</title>
        <authorList>
            <consortium name="US DOE Joint Genome Institute (JGI-PGF)"/>
            <person name="Lucas S."/>
            <person name="Copeland A."/>
            <person name="Lapidus A."/>
            <person name="Glavina del Rio T."/>
            <person name="Dalin E."/>
            <person name="Tice H."/>
            <person name="Bruce D."/>
            <person name="Goodwin L."/>
            <person name="Pitluck S."/>
            <person name="Peters L."/>
            <person name="Ovchinnikova G."/>
            <person name="Lu M."/>
            <person name="Kyrpides N."/>
            <person name="Mavromatis K."/>
            <person name="Ivanova N."/>
            <person name="Brettin T."/>
            <person name="Detter J.C."/>
            <person name="Han C."/>
            <person name="Larimer F."/>
            <person name="Land M."/>
            <person name="Hauser L."/>
            <person name="Markowitz V."/>
            <person name="Cheng J.-F."/>
            <person name="Hugenholtz P."/>
            <person name="Woyke T."/>
            <person name="Wu D."/>
            <person name="Spring S."/>
            <person name="Schroeder M."/>
            <person name="Kopitz M."/>
            <person name="Brambilla E."/>
            <person name="Klenk H.-P."/>
            <person name="Eisen J.A."/>
        </authorList>
    </citation>
    <scope>NUCLEOTIDE SEQUENCE</scope>
    <source>
        <strain evidence="5">DSM 3403</strain>
    </source>
</reference>
<dbReference type="Pfam" id="PF24850">
    <property type="entry name" value="CC_BshC"/>
    <property type="match status" value="1"/>
</dbReference>
<dbReference type="HOGENOM" id="CLU_022249_2_0_10"/>
<dbReference type="STRING" id="929556.Solca_2881"/>